<dbReference type="EMBL" id="GG663365">
    <property type="protein sequence ID" value="EEH09514.1"/>
    <property type="molecule type" value="Genomic_DNA"/>
</dbReference>
<dbReference type="AlphaFoldDB" id="C0NI79"/>
<dbReference type="RefSeq" id="XP_045289995.1">
    <property type="nucleotide sequence ID" value="XM_045430100.1"/>
</dbReference>
<dbReference type="InParanoid" id="C0NI79"/>
<gene>
    <name evidence="1" type="ORF">HCBG_03051</name>
</gene>
<organism evidence="1 2">
    <name type="scientific">Ajellomyces capsulatus (strain G186AR / H82 / ATCC MYA-2454 / RMSCC 2432)</name>
    <name type="common">Darling's disease fungus</name>
    <name type="synonym">Histoplasma capsulatum</name>
    <dbReference type="NCBI Taxonomy" id="447093"/>
    <lineage>
        <taxon>Eukaryota</taxon>
        <taxon>Fungi</taxon>
        <taxon>Dikarya</taxon>
        <taxon>Ascomycota</taxon>
        <taxon>Pezizomycotina</taxon>
        <taxon>Eurotiomycetes</taxon>
        <taxon>Eurotiomycetidae</taxon>
        <taxon>Onygenales</taxon>
        <taxon>Ajellomycetaceae</taxon>
        <taxon>Histoplasma</taxon>
    </lineage>
</organism>
<name>C0NI79_AJECG</name>
<dbReference type="HOGENOM" id="CLU_1686046_0_0_1"/>
<evidence type="ECO:0000313" key="2">
    <source>
        <dbReference type="Proteomes" id="UP000001631"/>
    </source>
</evidence>
<evidence type="ECO:0000313" key="1">
    <source>
        <dbReference type="EMBL" id="EEH09514.1"/>
    </source>
</evidence>
<accession>C0NI79</accession>
<dbReference type="GeneID" id="69036067"/>
<proteinExistence type="predicted"/>
<protein>
    <submittedName>
        <fullName evidence="1">Uncharacterized protein</fullName>
    </submittedName>
</protein>
<dbReference type="Proteomes" id="UP000001631">
    <property type="component" value="Unassembled WGS sequence"/>
</dbReference>
<sequence>MDRESVGSVPERAAGELWSGVPSEILALCGLVGDNHRHRHIYWRSSLAEIICPPASLDTSMSWIGETARELQNPHAPLAPWMLAGPKYSVAVLVSVTLNPDAHSPSSKWLVTSQLTMCAPIFPDRHPDKPRVRLAGGHSRAAPVPNLGTKAQALARL</sequence>
<reference evidence="1" key="1">
    <citation type="submission" date="2009-02" db="EMBL/GenBank/DDBJ databases">
        <title>The Genome Sequence of Ajellomyces capsulatus strain G186AR.</title>
        <authorList>
            <consortium name="The Broad Institute Genome Sequencing Platform"/>
            <person name="Champion M."/>
            <person name="Cuomo C."/>
            <person name="Ma L.-J."/>
            <person name="Henn M.R."/>
            <person name="Sil A."/>
            <person name="Goldman B."/>
            <person name="Young S.K."/>
            <person name="Kodira C.D."/>
            <person name="Zeng Q."/>
            <person name="Koehrsen M."/>
            <person name="Alvarado L."/>
            <person name="Berlin A."/>
            <person name="Borenstein D."/>
            <person name="Chen Z."/>
            <person name="Engels R."/>
            <person name="Freedman E."/>
            <person name="Gellesch M."/>
            <person name="Goldberg J."/>
            <person name="Griggs A."/>
            <person name="Gujja S."/>
            <person name="Heiman D."/>
            <person name="Hepburn T."/>
            <person name="Howarth C."/>
            <person name="Jen D."/>
            <person name="Larson L."/>
            <person name="Lewis B."/>
            <person name="Mehta T."/>
            <person name="Park D."/>
            <person name="Pearson M."/>
            <person name="Roberts A."/>
            <person name="Saif S."/>
            <person name="Shea T."/>
            <person name="Shenoy N."/>
            <person name="Sisk P."/>
            <person name="Stolte C."/>
            <person name="Sykes S."/>
            <person name="Walk T."/>
            <person name="White J."/>
            <person name="Yandava C."/>
            <person name="Klein B."/>
            <person name="McEwen J.G."/>
            <person name="Puccia R."/>
            <person name="Goldman G.H."/>
            <person name="Felipe M.S."/>
            <person name="Nino-Vega G."/>
            <person name="San-Blas G."/>
            <person name="Taylor J."/>
            <person name="Mendoza L."/>
            <person name="Galagan J."/>
            <person name="Nusbaum C."/>
            <person name="Birren B."/>
        </authorList>
    </citation>
    <scope>NUCLEOTIDE SEQUENCE</scope>
    <source>
        <strain evidence="1">G186AR</strain>
    </source>
</reference>
<keyword evidence="2" id="KW-1185">Reference proteome</keyword>